<organism evidence="1 2">
    <name type="scientific">Cetraspora pellucida</name>
    <dbReference type="NCBI Taxonomy" id="1433469"/>
    <lineage>
        <taxon>Eukaryota</taxon>
        <taxon>Fungi</taxon>
        <taxon>Fungi incertae sedis</taxon>
        <taxon>Mucoromycota</taxon>
        <taxon>Glomeromycotina</taxon>
        <taxon>Glomeromycetes</taxon>
        <taxon>Diversisporales</taxon>
        <taxon>Gigasporaceae</taxon>
        <taxon>Cetraspora</taxon>
    </lineage>
</organism>
<dbReference type="EMBL" id="CAJVPW010061612">
    <property type="protein sequence ID" value="CAG8782300.1"/>
    <property type="molecule type" value="Genomic_DNA"/>
</dbReference>
<accession>A0ACA9R9S1</accession>
<reference evidence="1" key="1">
    <citation type="submission" date="2021-06" db="EMBL/GenBank/DDBJ databases">
        <authorList>
            <person name="Kallberg Y."/>
            <person name="Tangrot J."/>
            <person name="Rosling A."/>
        </authorList>
    </citation>
    <scope>NUCLEOTIDE SEQUENCE</scope>
    <source>
        <strain evidence="1">28 12/20/2015</strain>
    </source>
</reference>
<gene>
    <name evidence="1" type="ORF">SPELUC_LOCUS16506</name>
</gene>
<keyword evidence="2" id="KW-1185">Reference proteome</keyword>
<comment type="caution">
    <text evidence="1">The sequence shown here is derived from an EMBL/GenBank/DDBJ whole genome shotgun (WGS) entry which is preliminary data.</text>
</comment>
<name>A0ACA9R9S1_9GLOM</name>
<proteinExistence type="predicted"/>
<feature type="non-terminal residue" evidence="1">
    <location>
        <position position="1"/>
    </location>
</feature>
<dbReference type="Proteomes" id="UP000789366">
    <property type="component" value="Unassembled WGS sequence"/>
</dbReference>
<evidence type="ECO:0000313" key="1">
    <source>
        <dbReference type="EMBL" id="CAG8782300.1"/>
    </source>
</evidence>
<protein>
    <submittedName>
        <fullName evidence="1">14995_t:CDS:1</fullName>
    </submittedName>
</protein>
<sequence length="177" mass="20284">QSKISTTTETTEYMHKIAEYCIVDAKSSQRLMVEKNMINDYRDVASIAYISLFDSHYYAIDMKVHNLLGAEAWKQDILVTMITKKTEKGSFPGAYMVYTLTEANALKKENKVLHAIEFEYLLNKRNEMKTQLKPLGKKIGHMGLVKSRINSEVSSIVTVETIKGILENIKDEKKRLD</sequence>
<feature type="non-terminal residue" evidence="1">
    <location>
        <position position="177"/>
    </location>
</feature>
<evidence type="ECO:0000313" key="2">
    <source>
        <dbReference type="Proteomes" id="UP000789366"/>
    </source>
</evidence>